<protein>
    <submittedName>
        <fullName evidence="2">Uncharacterized protein</fullName>
    </submittedName>
</protein>
<proteinExistence type="predicted"/>
<keyword evidence="1" id="KW-0472">Membrane</keyword>
<accession>A0A2V2NBY7</accession>
<dbReference type="AlphaFoldDB" id="A0A2V2NBY7"/>
<evidence type="ECO:0000313" key="3">
    <source>
        <dbReference type="Proteomes" id="UP000245934"/>
    </source>
</evidence>
<evidence type="ECO:0000313" key="2">
    <source>
        <dbReference type="EMBL" id="PWR73091.1"/>
    </source>
</evidence>
<keyword evidence="1" id="KW-0812">Transmembrane</keyword>
<name>A0A2V2NBY7_9EURY</name>
<keyword evidence="1" id="KW-1133">Transmembrane helix</keyword>
<reference evidence="2 3" key="1">
    <citation type="submission" date="2018-05" db="EMBL/GenBank/DDBJ databases">
        <title>Draft genome of Methanospirillum stamsii Pt1.</title>
        <authorList>
            <person name="Dueholm M.S."/>
            <person name="Nielsen P.H."/>
            <person name="Bakmann L.F."/>
            <person name="Otzen D.E."/>
        </authorList>
    </citation>
    <scope>NUCLEOTIDE SEQUENCE [LARGE SCALE GENOMIC DNA]</scope>
    <source>
        <strain evidence="2 3">Pt1</strain>
    </source>
</reference>
<organism evidence="2 3">
    <name type="scientific">Methanospirillum stamsii</name>
    <dbReference type="NCBI Taxonomy" id="1277351"/>
    <lineage>
        <taxon>Archaea</taxon>
        <taxon>Methanobacteriati</taxon>
        <taxon>Methanobacteriota</taxon>
        <taxon>Stenosarchaea group</taxon>
        <taxon>Methanomicrobia</taxon>
        <taxon>Methanomicrobiales</taxon>
        <taxon>Methanospirillaceae</taxon>
        <taxon>Methanospirillum</taxon>
    </lineage>
</organism>
<keyword evidence="3" id="KW-1185">Reference proteome</keyword>
<dbReference type="EMBL" id="QGMZ01000022">
    <property type="protein sequence ID" value="PWR73091.1"/>
    <property type="molecule type" value="Genomic_DNA"/>
</dbReference>
<gene>
    <name evidence="2" type="ORF">DLD82_11395</name>
</gene>
<evidence type="ECO:0000256" key="1">
    <source>
        <dbReference type="SAM" id="Phobius"/>
    </source>
</evidence>
<sequence>MKNDFILHRGVKMYKIISIICVTFFLILVVTGYCTASSNNQVFSVINDNNNVDNTINNDESTNELVTMDVTSSYGNKKPVIRYPNTSLPPEIREDVEYIEFQKDNSKKGQVYIFFNLPANTATVKQSQNIGNFILSRPEWIGDRTPESIAAEIYIHWVADNAEPLFQNNSFAQGLWEQLIIGASDDRPSPVHPTHLGYFYAGLDKTNAMDAFLLTL</sequence>
<comment type="caution">
    <text evidence="2">The sequence shown here is derived from an EMBL/GenBank/DDBJ whole genome shotgun (WGS) entry which is preliminary data.</text>
</comment>
<dbReference type="Proteomes" id="UP000245934">
    <property type="component" value="Unassembled WGS sequence"/>
</dbReference>
<feature type="transmembrane region" description="Helical" evidence="1">
    <location>
        <begin position="12"/>
        <end position="33"/>
    </location>
</feature>